<keyword evidence="2" id="KW-0238">DNA-binding</keyword>
<dbReference type="InterPro" id="IPR001387">
    <property type="entry name" value="Cro/C1-type_HTH"/>
</dbReference>
<evidence type="ECO:0000313" key="5">
    <source>
        <dbReference type="EMBL" id="GGJ61738.1"/>
    </source>
</evidence>
<dbReference type="Proteomes" id="UP000634435">
    <property type="component" value="Unassembled WGS sequence"/>
</dbReference>
<accession>A0ABQ2DKP3</accession>
<evidence type="ECO:0000256" key="1">
    <source>
        <dbReference type="ARBA" id="ARBA00023015"/>
    </source>
</evidence>
<keyword evidence="1" id="KW-0805">Transcription regulation</keyword>
<dbReference type="InterPro" id="IPR010982">
    <property type="entry name" value="Lambda_DNA-bd_dom_sf"/>
</dbReference>
<dbReference type="EMBL" id="BMPN01000003">
    <property type="protein sequence ID" value="GGJ61738.1"/>
    <property type="molecule type" value="Genomic_DNA"/>
</dbReference>
<dbReference type="PANTHER" id="PTHR40661">
    <property type="match status" value="1"/>
</dbReference>
<sequence length="126" mass="14905">MRISTGDRLKQIMKERNLKQVDILKLAAKHSQEGVKISKTDLSQYVNGKTEPRQDKLYILSEALNVSEAWLMGYDTDKERIPNDKRENKDDQIKTLAAHHEGDEWTEEELDELEKFKEYLRSRREK</sequence>
<evidence type="ECO:0000256" key="2">
    <source>
        <dbReference type="ARBA" id="ARBA00023125"/>
    </source>
</evidence>
<dbReference type="SMART" id="SM00530">
    <property type="entry name" value="HTH_XRE"/>
    <property type="match status" value="1"/>
</dbReference>
<dbReference type="PROSITE" id="PS50943">
    <property type="entry name" value="HTH_CROC1"/>
    <property type="match status" value="1"/>
</dbReference>
<evidence type="ECO:0000313" key="6">
    <source>
        <dbReference type="Proteomes" id="UP000634435"/>
    </source>
</evidence>
<dbReference type="Gene3D" id="1.10.260.40">
    <property type="entry name" value="lambda repressor-like DNA-binding domains"/>
    <property type="match status" value="1"/>
</dbReference>
<dbReference type="CDD" id="cd00093">
    <property type="entry name" value="HTH_XRE"/>
    <property type="match status" value="1"/>
</dbReference>
<comment type="caution">
    <text evidence="5">The sequence shown here is derived from an EMBL/GenBank/DDBJ whole genome shotgun (WGS) entry which is preliminary data.</text>
</comment>
<keyword evidence="3" id="KW-0804">Transcription</keyword>
<dbReference type="SUPFAM" id="SSF47413">
    <property type="entry name" value="lambda repressor-like DNA-binding domains"/>
    <property type="match status" value="1"/>
</dbReference>
<dbReference type="RefSeq" id="WP_188943231.1">
    <property type="nucleotide sequence ID" value="NZ_BMPN01000003.1"/>
</dbReference>
<dbReference type="PANTHER" id="PTHR40661:SF1">
    <property type="entry name" value="HTH CRO_C1-TYPE DOMAIN-CONTAINING PROTEIN"/>
    <property type="match status" value="1"/>
</dbReference>
<organism evidence="5 6">
    <name type="scientific">Virgibacillus kapii</name>
    <dbReference type="NCBI Taxonomy" id="1638645"/>
    <lineage>
        <taxon>Bacteria</taxon>
        <taxon>Bacillati</taxon>
        <taxon>Bacillota</taxon>
        <taxon>Bacilli</taxon>
        <taxon>Bacillales</taxon>
        <taxon>Bacillaceae</taxon>
        <taxon>Virgibacillus</taxon>
    </lineage>
</organism>
<gene>
    <name evidence="5" type="ORF">GCM10007111_24820</name>
</gene>
<protein>
    <recommendedName>
        <fullName evidence="4">HTH cro/C1-type domain-containing protein</fullName>
    </recommendedName>
</protein>
<reference evidence="6" key="1">
    <citation type="journal article" date="2019" name="Int. J. Syst. Evol. Microbiol.">
        <title>The Global Catalogue of Microorganisms (GCM) 10K type strain sequencing project: providing services to taxonomists for standard genome sequencing and annotation.</title>
        <authorList>
            <consortium name="The Broad Institute Genomics Platform"/>
            <consortium name="The Broad Institute Genome Sequencing Center for Infectious Disease"/>
            <person name="Wu L."/>
            <person name="Ma J."/>
        </authorList>
    </citation>
    <scope>NUCLEOTIDE SEQUENCE [LARGE SCALE GENOMIC DNA]</scope>
    <source>
        <strain evidence="6">JCM 30071</strain>
    </source>
</reference>
<keyword evidence="6" id="KW-1185">Reference proteome</keyword>
<proteinExistence type="predicted"/>
<evidence type="ECO:0000259" key="4">
    <source>
        <dbReference type="PROSITE" id="PS50943"/>
    </source>
</evidence>
<name>A0ABQ2DKP3_9BACI</name>
<dbReference type="Pfam" id="PF01381">
    <property type="entry name" value="HTH_3"/>
    <property type="match status" value="1"/>
</dbReference>
<feature type="domain" description="HTH cro/C1-type" evidence="4">
    <location>
        <begin position="37"/>
        <end position="71"/>
    </location>
</feature>
<evidence type="ECO:0000256" key="3">
    <source>
        <dbReference type="ARBA" id="ARBA00023163"/>
    </source>
</evidence>